<feature type="transmembrane region" description="Helical" evidence="2">
    <location>
        <begin position="19"/>
        <end position="39"/>
    </location>
</feature>
<feature type="compositionally biased region" description="Basic residues" evidence="1">
    <location>
        <begin position="137"/>
        <end position="147"/>
    </location>
</feature>
<protein>
    <submittedName>
        <fullName evidence="3">Uncharacterized protein</fullName>
    </submittedName>
</protein>
<evidence type="ECO:0000256" key="2">
    <source>
        <dbReference type="SAM" id="Phobius"/>
    </source>
</evidence>
<organism evidence="3">
    <name type="scientific">Arundo donax</name>
    <name type="common">Giant reed</name>
    <name type="synonym">Donax arundinaceus</name>
    <dbReference type="NCBI Taxonomy" id="35708"/>
    <lineage>
        <taxon>Eukaryota</taxon>
        <taxon>Viridiplantae</taxon>
        <taxon>Streptophyta</taxon>
        <taxon>Embryophyta</taxon>
        <taxon>Tracheophyta</taxon>
        <taxon>Spermatophyta</taxon>
        <taxon>Magnoliopsida</taxon>
        <taxon>Liliopsida</taxon>
        <taxon>Poales</taxon>
        <taxon>Poaceae</taxon>
        <taxon>PACMAD clade</taxon>
        <taxon>Arundinoideae</taxon>
        <taxon>Arundineae</taxon>
        <taxon>Arundo</taxon>
    </lineage>
</organism>
<keyword evidence="2" id="KW-1133">Transmembrane helix</keyword>
<name>A0A0A9D688_ARUDO</name>
<keyword evidence="2" id="KW-0812">Transmembrane</keyword>
<evidence type="ECO:0000256" key="1">
    <source>
        <dbReference type="SAM" id="MobiDB-lite"/>
    </source>
</evidence>
<accession>A0A0A9D688</accession>
<sequence>MGMHPVQDRYTVTANFKPAAGICLSFLATMIPISFANLANHRTSPRQRVACNIRSFQSSPVNNRIQCNSNKITFNRSVLCQPCNENIHWNAINRAVSLISVVCIHTELPHERVPSLDGLLDGLLRPVRLEVPPPHRSTAHPRLHGSRRGQQGA</sequence>
<feature type="region of interest" description="Disordered" evidence="1">
    <location>
        <begin position="130"/>
        <end position="153"/>
    </location>
</feature>
<reference evidence="3" key="1">
    <citation type="submission" date="2014-09" db="EMBL/GenBank/DDBJ databases">
        <authorList>
            <person name="Magalhaes I.L.F."/>
            <person name="Oliveira U."/>
            <person name="Santos F.R."/>
            <person name="Vidigal T.H.D.A."/>
            <person name="Brescovit A.D."/>
            <person name="Santos A.J."/>
        </authorList>
    </citation>
    <scope>NUCLEOTIDE SEQUENCE</scope>
    <source>
        <tissue evidence="3">Shoot tissue taken approximately 20 cm above the soil surface</tissue>
    </source>
</reference>
<reference evidence="3" key="2">
    <citation type="journal article" date="2015" name="Data Brief">
        <title>Shoot transcriptome of the giant reed, Arundo donax.</title>
        <authorList>
            <person name="Barrero R.A."/>
            <person name="Guerrero F.D."/>
            <person name="Moolhuijzen P."/>
            <person name="Goolsby J.A."/>
            <person name="Tidwell J."/>
            <person name="Bellgard S.E."/>
            <person name="Bellgard M.I."/>
        </authorList>
    </citation>
    <scope>NUCLEOTIDE SEQUENCE</scope>
    <source>
        <tissue evidence="3">Shoot tissue taken approximately 20 cm above the soil surface</tissue>
    </source>
</reference>
<keyword evidence="2" id="KW-0472">Membrane</keyword>
<evidence type="ECO:0000313" key="3">
    <source>
        <dbReference type="EMBL" id="JAD79267.1"/>
    </source>
</evidence>
<dbReference type="EMBL" id="GBRH01218628">
    <property type="protein sequence ID" value="JAD79267.1"/>
    <property type="molecule type" value="Transcribed_RNA"/>
</dbReference>
<proteinExistence type="predicted"/>
<dbReference type="AlphaFoldDB" id="A0A0A9D688"/>